<evidence type="ECO:0000313" key="3">
    <source>
        <dbReference type="Proteomes" id="UP001165143"/>
    </source>
</evidence>
<proteinExistence type="predicted"/>
<accession>A0A9W6PKJ5</accession>
<feature type="region of interest" description="Disordered" evidence="1">
    <location>
        <begin position="374"/>
        <end position="414"/>
    </location>
</feature>
<gene>
    <name evidence="2" type="ORF">Kpho01_60060</name>
</gene>
<evidence type="ECO:0000313" key="2">
    <source>
        <dbReference type="EMBL" id="GLW57995.1"/>
    </source>
</evidence>
<dbReference type="RefSeq" id="WP_051777377.1">
    <property type="nucleotide sequence ID" value="NZ_BSRX01000046.1"/>
</dbReference>
<evidence type="ECO:0000256" key="1">
    <source>
        <dbReference type="SAM" id="MobiDB-lite"/>
    </source>
</evidence>
<feature type="compositionally biased region" description="Low complexity" evidence="1">
    <location>
        <begin position="374"/>
        <end position="389"/>
    </location>
</feature>
<organism evidence="2 3">
    <name type="scientific">Kitasatospora phosalacinea</name>
    <dbReference type="NCBI Taxonomy" id="2065"/>
    <lineage>
        <taxon>Bacteria</taxon>
        <taxon>Bacillati</taxon>
        <taxon>Actinomycetota</taxon>
        <taxon>Actinomycetes</taxon>
        <taxon>Kitasatosporales</taxon>
        <taxon>Streptomycetaceae</taxon>
        <taxon>Kitasatospora</taxon>
    </lineage>
</organism>
<comment type="caution">
    <text evidence="2">The sequence shown here is derived from an EMBL/GenBank/DDBJ whole genome shotgun (WGS) entry which is preliminary data.</text>
</comment>
<protein>
    <submittedName>
        <fullName evidence="2">Uncharacterized protein</fullName>
    </submittedName>
</protein>
<dbReference type="EMBL" id="BSRX01000046">
    <property type="protein sequence ID" value="GLW57995.1"/>
    <property type="molecule type" value="Genomic_DNA"/>
</dbReference>
<sequence length="414" mass="44263">MIAHLQRATNTAALIPVLYGHDAPRFRLRPRLIGADYRNSHQQLPLFGDPREVLGSGVLDAPAARIGARAPARPVWLCSVRSDPRHPDLTDTQWADVARRLVAVTGIAPAGDPDGCRWAAIRNLDRSVHIVATVVREDGSTHSTYRDAFHAQAECHRIAADLGHLARTAPSVTTAKDYRMPTPPIAIGLEPSGAVVAKGASDDLAAALLKHAGFAEKGDWYGRRYRLPTTTAPADRAAVATHAAEMLRAARYDVDLDPRLDTALPGRPADRHQLSADEQLLQVTDQIRGAASFGELAEALDQVLDPDSGILDRVHDMLEAASEQATDLDPEQYALSDRLGVAADFVSTAQSELAGLVDEIQYAQSREAFDTRSATADAARAASPAVTARGTAASAPLSAVPPQAVVPRQTGRTR</sequence>
<name>A0A9W6PKJ5_9ACTN</name>
<reference evidence="2" key="1">
    <citation type="submission" date="2023-02" db="EMBL/GenBank/DDBJ databases">
        <title>Kitasatospora phosalacinea NBRC 14362.</title>
        <authorList>
            <person name="Ichikawa N."/>
            <person name="Sato H."/>
            <person name="Tonouchi N."/>
        </authorList>
    </citation>
    <scope>NUCLEOTIDE SEQUENCE</scope>
    <source>
        <strain evidence="2">NBRC 14362</strain>
    </source>
</reference>
<dbReference type="AlphaFoldDB" id="A0A9W6PKJ5"/>
<dbReference type="Proteomes" id="UP001165143">
    <property type="component" value="Unassembled WGS sequence"/>
</dbReference>